<dbReference type="EMBL" id="BMXF01000002">
    <property type="protein sequence ID" value="GHB68264.1"/>
    <property type="molecule type" value="Genomic_DNA"/>
</dbReference>
<protein>
    <submittedName>
        <fullName evidence="1">Uncharacterized protein</fullName>
    </submittedName>
</protein>
<sequence>MVETVFENIGSEFSIKNNKKMHEITISIENENDLELIKGLARRLRLPTFERHDGKVTAKQKIVFDSLFGSWEGEKTGDELAAEIHNSRHDSMRDVEL</sequence>
<keyword evidence="2" id="KW-1185">Reference proteome</keyword>
<organism evidence="1 2">
    <name type="scientific">Persicitalea jodogahamensis</name>
    <dbReference type="NCBI Taxonomy" id="402147"/>
    <lineage>
        <taxon>Bacteria</taxon>
        <taxon>Pseudomonadati</taxon>
        <taxon>Bacteroidota</taxon>
        <taxon>Cytophagia</taxon>
        <taxon>Cytophagales</taxon>
        <taxon>Spirosomataceae</taxon>
        <taxon>Persicitalea</taxon>
    </lineage>
</organism>
<gene>
    <name evidence="1" type="ORF">GCM10007390_22000</name>
</gene>
<evidence type="ECO:0000313" key="1">
    <source>
        <dbReference type="EMBL" id="GHB68264.1"/>
    </source>
</evidence>
<name>A0A8J3D3F8_9BACT</name>
<proteinExistence type="predicted"/>
<evidence type="ECO:0000313" key="2">
    <source>
        <dbReference type="Proteomes" id="UP000598271"/>
    </source>
</evidence>
<dbReference type="AlphaFoldDB" id="A0A8J3D3F8"/>
<dbReference type="Proteomes" id="UP000598271">
    <property type="component" value="Unassembled WGS sequence"/>
</dbReference>
<accession>A0A8J3D3F8</accession>
<comment type="caution">
    <text evidence="1">The sequence shown here is derived from an EMBL/GenBank/DDBJ whole genome shotgun (WGS) entry which is preliminary data.</text>
</comment>
<reference evidence="1 2" key="1">
    <citation type="journal article" date="2014" name="Int. J. Syst. Evol. Microbiol.">
        <title>Complete genome sequence of Corynebacterium casei LMG S-19264T (=DSM 44701T), isolated from a smear-ripened cheese.</title>
        <authorList>
            <consortium name="US DOE Joint Genome Institute (JGI-PGF)"/>
            <person name="Walter F."/>
            <person name="Albersmeier A."/>
            <person name="Kalinowski J."/>
            <person name="Ruckert C."/>
        </authorList>
    </citation>
    <scope>NUCLEOTIDE SEQUENCE [LARGE SCALE GENOMIC DNA]</scope>
    <source>
        <strain evidence="1 2">KCTC 12866</strain>
    </source>
</reference>